<evidence type="ECO:0000259" key="9">
    <source>
        <dbReference type="PROSITE" id="PS51387"/>
    </source>
</evidence>
<keyword evidence="3" id="KW-0479">Metal-binding</keyword>
<evidence type="ECO:0000259" key="8">
    <source>
        <dbReference type="PROSITE" id="PS51085"/>
    </source>
</evidence>
<dbReference type="GO" id="GO:0005506">
    <property type="term" value="F:iron ion binding"/>
    <property type="evidence" value="ECO:0007669"/>
    <property type="project" value="InterPro"/>
</dbReference>
<dbReference type="EMBL" id="BIFS01000002">
    <property type="protein sequence ID" value="GCE23888.1"/>
    <property type="molecule type" value="Genomic_DNA"/>
</dbReference>
<keyword evidence="1" id="KW-0285">Flavoprotein</keyword>
<dbReference type="PROSITE" id="PS00197">
    <property type="entry name" value="2FE2S_FER_1"/>
    <property type="match status" value="1"/>
</dbReference>
<dbReference type="SUPFAM" id="SSF54292">
    <property type="entry name" value="2Fe-2S ferredoxin-like"/>
    <property type="match status" value="1"/>
</dbReference>
<dbReference type="PANTHER" id="PTHR45444:SF3">
    <property type="entry name" value="XANTHINE DEHYDROGENASE"/>
    <property type="match status" value="1"/>
</dbReference>
<dbReference type="Pfam" id="PF00941">
    <property type="entry name" value="FAD_binding_5"/>
    <property type="match status" value="1"/>
</dbReference>
<dbReference type="OrthoDB" id="9789842at2"/>
<keyword evidence="6" id="KW-0408">Iron</keyword>
<evidence type="ECO:0000256" key="3">
    <source>
        <dbReference type="ARBA" id="ARBA00022723"/>
    </source>
</evidence>
<keyword evidence="7" id="KW-0411">Iron-sulfur</keyword>
<dbReference type="PROSITE" id="PS51085">
    <property type="entry name" value="2FE2S_FER_2"/>
    <property type="match status" value="1"/>
</dbReference>
<dbReference type="InterPro" id="IPR002888">
    <property type="entry name" value="2Fe-2S-bd"/>
</dbReference>
<proteinExistence type="predicted"/>
<dbReference type="Gene3D" id="1.10.150.120">
    <property type="entry name" value="[2Fe-2S]-binding domain"/>
    <property type="match status" value="1"/>
</dbReference>
<dbReference type="InterPro" id="IPR002346">
    <property type="entry name" value="Mopterin_DH_FAD-bd"/>
</dbReference>
<feature type="domain" description="FAD-binding PCMH-type" evidence="9">
    <location>
        <begin position="1"/>
        <end position="176"/>
    </location>
</feature>
<keyword evidence="5" id="KW-0560">Oxidoreductase</keyword>
<sequence length="469" mass="51390">MPMWQTYLQPTRLEEALDCIWEHKEQARIIAGGTDVLVELQRAVKPTTTLIDVSKLHELKYVREEHGEIVLGALATHNDVIMSELCRRDAAPLAQACWEVGAPPIRTRATIAGNLITASPANDTIAPLLALNARVILTHSHGERSIPLEHFYTGVRRTLLQPGEMLREIRFPCMSEQQRGLFIKLGLRRAQAISVINLALVITFDNEYVNEAQITLGCLAPTVVHARSSEIFLAGKRLTPEICREAALLAARDVNPIGDVRSSADYRLETLSTLLADGLQRLSAPQETPDWMRQPVSLETPWLEEADIAPLGEQIETTINGQAYQLCGAQQKTLLNALREDAGLTGAKEGCAEGECGACTVWLNGQAVMSCLVPAAQAHGATVTTIEGLARGEQLHPLQQAFIDHAAVQCGYCIPGMLMSGARLLAEYRRPSIEQIRTALSGNICRCTGYRKIWEAVQSVGEQQGDKEV</sequence>
<dbReference type="InterPro" id="IPR016169">
    <property type="entry name" value="FAD-bd_PCMH_sub2"/>
</dbReference>
<gene>
    <name evidence="10" type="ORF">KDK_76880</name>
</gene>
<evidence type="ECO:0000256" key="6">
    <source>
        <dbReference type="ARBA" id="ARBA00023004"/>
    </source>
</evidence>
<dbReference type="PROSITE" id="PS51387">
    <property type="entry name" value="FAD_PCMH"/>
    <property type="match status" value="1"/>
</dbReference>
<dbReference type="GO" id="GO:0051537">
    <property type="term" value="F:2 iron, 2 sulfur cluster binding"/>
    <property type="evidence" value="ECO:0007669"/>
    <property type="project" value="UniProtKB-KW"/>
</dbReference>
<dbReference type="SUPFAM" id="SSF47741">
    <property type="entry name" value="CO dehydrogenase ISP C-domain like"/>
    <property type="match status" value="1"/>
</dbReference>
<comment type="caution">
    <text evidence="10">The sequence shown here is derived from an EMBL/GenBank/DDBJ whole genome shotgun (WGS) entry which is preliminary data.</text>
</comment>
<dbReference type="SUPFAM" id="SSF56176">
    <property type="entry name" value="FAD-binding/transporter-associated domain-like"/>
    <property type="match status" value="1"/>
</dbReference>
<dbReference type="GO" id="GO:0016491">
    <property type="term" value="F:oxidoreductase activity"/>
    <property type="evidence" value="ECO:0007669"/>
    <property type="project" value="UniProtKB-KW"/>
</dbReference>
<dbReference type="Pfam" id="PF01799">
    <property type="entry name" value="Fer2_2"/>
    <property type="match status" value="1"/>
</dbReference>
<dbReference type="InterPro" id="IPR036318">
    <property type="entry name" value="FAD-bd_PCMH-like_sf"/>
</dbReference>
<evidence type="ECO:0000256" key="1">
    <source>
        <dbReference type="ARBA" id="ARBA00022630"/>
    </source>
</evidence>
<reference evidence="11" key="1">
    <citation type="submission" date="2018-12" db="EMBL/GenBank/DDBJ databases">
        <title>Tengunoibacter tsumagoiensis gen. nov., sp. nov., Dictyobacter kobayashii sp. nov., D. alpinus sp. nov., and D. joshuensis sp. nov. and description of Dictyobacteraceae fam. nov. within the order Ktedonobacterales isolated from Tengu-no-mugimeshi.</title>
        <authorList>
            <person name="Wang C.M."/>
            <person name="Zheng Y."/>
            <person name="Sakai Y."/>
            <person name="Toyoda A."/>
            <person name="Minakuchi Y."/>
            <person name="Abe K."/>
            <person name="Yokota A."/>
            <person name="Yabe S."/>
        </authorList>
    </citation>
    <scope>NUCLEOTIDE SEQUENCE [LARGE SCALE GENOMIC DNA]</scope>
    <source>
        <strain evidence="11">Uno11</strain>
    </source>
</reference>
<dbReference type="InterPro" id="IPR012675">
    <property type="entry name" value="Beta-grasp_dom_sf"/>
</dbReference>
<dbReference type="Proteomes" id="UP000287188">
    <property type="component" value="Unassembled WGS sequence"/>
</dbReference>
<organism evidence="10 11">
    <name type="scientific">Dictyobacter kobayashii</name>
    <dbReference type="NCBI Taxonomy" id="2014872"/>
    <lineage>
        <taxon>Bacteria</taxon>
        <taxon>Bacillati</taxon>
        <taxon>Chloroflexota</taxon>
        <taxon>Ktedonobacteria</taxon>
        <taxon>Ktedonobacterales</taxon>
        <taxon>Dictyobacteraceae</taxon>
        <taxon>Dictyobacter</taxon>
    </lineage>
</organism>
<dbReference type="InterPro" id="IPR005107">
    <property type="entry name" value="CO_DH_flav_C"/>
</dbReference>
<protein>
    <submittedName>
        <fullName evidence="10">Uncharacterized protein</fullName>
    </submittedName>
</protein>
<dbReference type="InterPro" id="IPR016166">
    <property type="entry name" value="FAD-bd_PCMH"/>
</dbReference>
<dbReference type="AlphaFoldDB" id="A0A402AXS4"/>
<dbReference type="Gene3D" id="3.10.20.30">
    <property type="match status" value="1"/>
</dbReference>
<dbReference type="Gene3D" id="3.30.43.10">
    <property type="entry name" value="Uridine Diphospho-n-acetylenolpyruvylglucosamine Reductase, domain 2"/>
    <property type="match status" value="1"/>
</dbReference>
<evidence type="ECO:0000256" key="2">
    <source>
        <dbReference type="ARBA" id="ARBA00022714"/>
    </source>
</evidence>
<dbReference type="InterPro" id="IPR006058">
    <property type="entry name" value="2Fe2S_fd_BS"/>
</dbReference>
<evidence type="ECO:0000313" key="11">
    <source>
        <dbReference type="Proteomes" id="UP000287188"/>
    </source>
</evidence>
<evidence type="ECO:0000313" key="10">
    <source>
        <dbReference type="EMBL" id="GCE23888.1"/>
    </source>
</evidence>
<dbReference type="PANTHER" id="PTHR45444">
    <property type="entry name" value="XANTHINE DEHYDROGENASE"/>
    <property type="match status" value="1"/>
</dbReference>
<dbReference type="Gene3D" id="3.30.465.10">
    <property type="match status" value="1"/>
</dbReference>
<dbReference type="GO" id="GO:0071949">
    <property type="term" value="F:FAD binding"/>
    <property type="evidence" value="ECO:0007669"/>
    <property type="project" value="InterPro"/>
</dbReference>
<dbReference type="SMART" id="SM01092">
    <property type="entry name" value="CO_deh_flav_C"/>
    <property type="match status" value="1"/>
</dbReference>
<name>A0A402AXS4_9CHLR</name>
<evidence type="ECO:0000256" key="7">
    <source>
        <dbReference type="ARBA" id="ARBA00023014"/>
    </source>
</evidence>
<keyword evidence="11" id="KW-1185">Reference proteome</keyword>
<dbReference type="InterPro" id="IPR001041">
    <property type="entry name" value="2Fe-2S_ferredoxin-type"/>
</dbReference>
<evidence type="ECO:0000256" key="5">
    <source>
        <dbReference type="ARBA" id="ARBA00023002"/>
    </source>
</evidence>
<dbReference type="InterPro" id="IPR036683">
    <property type="entry name" value="CO_DH_flav_C_dom_sf"/>
</dbReference>
<keyword evidence="2" id="KW-0001">2Fe-2S</keyword>
<keyword evidence="4" id="KW-0274">FAD</keyword>
<evidence type="ECO:0000256" key="4">
    <source>
        <dbReference type="ARBA" id="ARBA00022827"/>
    </source>
</evidence>
<dbReference type="InterPro" id="IPR016208">
    <property type="entry name" value="Ald_Oxase/xanthine_DH-like"/>
</dbReference>
<dbReference type="InterPro" id="IPR036884">
    <property type="entry name" value="2Fe-2S-bd_dom_sf"/>
</dbReference>
<dbReference type="Gene3D" id="3.30.390.50">
    <property type="entry name" value="CO dehydrogenase flavoprotein, C-terminal domain"/>
    <property type="match status" value="1"/>
</dbReference>
<dbReference type="InterPro" id="IPR016167">
    <property type="entry name" value="FAD-bd_PCMH_sub1"/>
</dbReference>
<accession>A0A402AXS4</accession>
<dbReference type="FunFam" id="1.10.150.120:FF:000003">
    <property type="entry name" value="Carbon monoxide dehydrogenase, small subunit"/>
    <property type="match status" value="1"/>
</dbReference>
<dbReference type="SUPFAM" id="SSF55447">
    <property type="entry name" value="CO dehydrogenase flavoprotein C-terminal domain-like"/>
    <property type="match status" value="1"/>
</dbReference>
<dbReference type="Pfam" id="PF03450">
    <property type="entry name" value="CO_deh_flav_C"/>
    <property type="match status" value="1"/>
</dbReference>
<feature type="domain" description="2Fe-2S ferredoxin-type" evidence="8">
    <location>
        <begin position="313"/>
        <end position="389"/>
    </location>
</feature>
<dbReference type="Pfam" id="PF00111">
    <property type="entry name" value="Fer2"/>
    <property type="match status" value="1"/>
</dbReference>
<dbReference type="InterPro" id="IPR036010">
    <property type="entry name" value="2Fe-2S_ferredoxin-like_sf"/>
</dbReference>